<dbReference type="NCBIfam" id="TIGR04088">
    <property type="entry name" value="cognate_SipW"/>
    <property type="match status" value="1"/>
</dbReference>
<name>A0A0U3FUK7_9MICC</name>
<evidence type="ECO:0000313" key="1">
    <source>
        <dbReference type="EMBL" id="ALV42647.1"/>
    </source>
</evidence>
<evidence type="ECO:0000313" key="2">
    <source>
        <dbReference type="Proteomes" id="UP000065151"/>
    </source>
</evidence>
<evidence type="ECO:0008006" key="3">
    <source>
        <dbReference type="Google" id="ProtNLM"/>
    </source>
</evidence>
<gene>
    <name evidence="1" type="ORF">AU252_17040</name>
</gene>
<proteinExistence type="predicted"/>
<protein>
    <recommendedName>
        <fullName evidence="3">Alternate-type signal peptide domain-containing protein</fullName>
    </recommendedName>
</protein>
<accession>A0A0U3FUK7</accession>
<organism evidence="1">
    <name type="scientific">Pseudarthrobacter sulfonivorans</name>
    <dbReference type="NCBI Taxonomy" id="121292"/>
    <lineage>
        <taxon>Bacteria</taxon>
        <taxon>Bacillati</taxon>
        <taxon>Actinomycetota</taxon>
        <taxon>Actinomycetes</taxon>
        <taxon>Micrococcales</taxon>
        <taxon>Micrococcaceae</taxon>
        <taxon>Pseudarthrobacter</taxon>
    </lineage>
</organism>
<dbReference type="InterPro" id="IPR023833">
    <property type="entry name" value="Signal_pept_SipW-depend-type"/>
</dbReference>
<dbReference type="Proteomes" id="UP000065151">
    <property type="component" value="Chromosome"/>
</dbReference>
<reference evidence="1 2" key="1">
    <citation type="submission" date="2015-12" db="EMBL/GenBank/DDBJ databases">
        <authorList>
            <person name="Shamseldin A."/>
            <person name="Moawad H."/>
            <person name="Abd El-Rahim W.M."/>
            <person name="Sadowsky M.J."/>
        </authorList>
    </citation>
    <scope>NUCLEOTIDE SEQUENCE [LARGE SCALE GENOMIC DNA]</scope>
    <source>
        <strain evidence="1 2">Ar51</strain>
    </source>
</reference>
<dbReference type="KEGG" id="psul:AU252_17040"/>
<sequence length="181" mass="18190">MNKAIKGAIAAGAAGILLLGGAGTFALWEDTDSVDPASISTGVLTLGLGTGTWYDATVGSTGAIANIANFDIVPGDTITYTTTATITAEGDNLEGEFKIEKTDFEDAAETAAPYLDVTVSSNAGSVSGLTVNGTTGVITFTAAATYTVTVTITVVFENVSGLVGQNADIDLTALALKLEQA</sequence>
<dbReference type="EMBL" id="CP013747">
    <property type="protein sequence ID" value="ALV42647.1"/>
    <property type="molecule type" value="Genomic_DNA"/>
</dbReference>
<dbReference type="RefSeq" id="WP_058931734.1">
    <property type="nucleotide sequence ID" value="NZ_CP013747.1"/>
</dbReference>
<dbReference type="NCBIfam" id="TIGR04089">
    <property type="entry name" value="exp_by_SipW_III"/>
    <property type="match status" value="1"/>
</dbReference>
<dbReference type="STRING" id="121292.AU252_17040"/>
<dbReference type="AlphaFoldDB" id="A0A0U3FUK7"/>
<dbReference type="InterPro" id="IPR024006">
    <property type="entry name" value="Alt_signal_exp_actinobact"/>
</dbReference>